<evidence type="ECO:0000259" key="5">
    <source>
        <dbReference type="PROSITE" id="PS50157"/>
    </source>
</evidence>
<evidence type="ECO:0000256" key="3">
    <source>
        <dbReference type="ARBA" id="ARBA00022833"/>
    </source>
</evidence>
<dbReference type="InterPro" id="IPR036236">
    <property type="entry name" value="Znf_C2H2_sf"/>
</dbReference>
<dbReference type="SMART" id="SM00355">
    <property type="entry name" value="ZnF_C2H2"/>
    <property type="match status" value="2"/>
</dbReference>
<dbReference type="OrthoDB" id="3437960at2759"/>
<evidence type="ECO:0000256" key="1">
    <source>
        <dbReference type="ARBA" id="ARBA00022723"/>
    </source>
</evidence>
<keyword evidence="7" id="KW-1185">Reference proteome</keyword>
<dbReference type="FunFam" id="3.30.160.60:FF:000446">
    <property type="entry name" value="Zinc finger protein"/>
    <property type="match status" value="1"/>
</dbReference>
<dbReference type="SUPFAM" id="SSF57667">
    <property type="entry name" value="beta-beta-alpha zinc fingers"/>
    <property type="match status" value="1"/>
</dbReference>
<protein>
    <recommendedName>
        <fullName evidence="5">C2H2-type domain-containing protein</fullName>
    </recommendedName>
</protein>
<organism evidence="6 7">
    <name type="scientific">Trichomalopsis sarcophagae</name>
    <dbReference type="NCBI Taxonomy" id="543379"/>
    <lineage>
        <taxon>Eukaryota</taxon>
        <taxon>Metazoa</taxon>
        <taxon>Ecdysozoa</taxon>
        <taxon>Arthropoda</taxon>
        <taxon>Hexapoda</taxon>
        <taxon>Insecta</taxon>
        <taxon>Pterygota</taxon>
        <taxon>Neoptera</taxon>
        <taxon>Endopterygota</taxon>
        <taxon>Hymenoptera</taxon>
        <taxon>Apocrita</taxon>
        <taxon>Proctotrupomorpha</taxon>
        <taxon>Chalcidoidea</taxon>
        <taxon>Pteromalidae</taxon>
        <taxon>Pteromalinae</taxon>
        <taxon>Trichomalopsis</taxon>
    </lineage>
</organism>
<evidence type="ECO:0000313" key="6">
    <source>
        <dbReference type="EMBL" id="OXU25910.1"/>
    </source>
</evidence>
<dbReference type="Gene3D" id="3.30.160.60">
    <property type="entry name" value="Classic Zinc Finger"/>
    <property type="match status" value="2"/>
</dbReference>
<name>A0A232F5Y8_9HYME</name>
<keyword evidence="3" id="KW-0862">Zinc</keyword>
<feature type="domain" description="C2H2-type" evidence="5">
    <location>
        <begin position="57"/>
        <end position="85"/>
    </location>
</feature>
<dbReference type="InterPro" id="IPR013087">
    <property type="entry name" value="Znf_C2H2_type"/>
</dbReference>
<dbReference type="EMBL" id="NNAY01000919">
    <property type="protein sequence ID" value="OXU25910.1"/>
    <property type="molecule type" value="Genomic_DNA"/>
</dbReference>
<gene>
    <name evidence="6" type="ORF">TSAR_011815</name>
</gene>
<reference evidence="6 7" key="1">
    <citation type="journal article" date="2017" name="Curr. Biol.">
        <title>The Evolution of Venom by Co-option of Single-Copy Genes.</title>
        <authorList>
            <person name="Martinson E.O."/>
            <person name="Mrinalini"/>
            <person name="Kelkar Y.D."/>
            <person name="Chang C.H."/>
            <person name="Werren J.H."/>
        </authorList>
    </citation>
    <scope>NUCLEOTIDE SEQUENCE [LARGE SCALE GENOMIC DNA]</scope>
    <source>
        <strain evidence="6 7">Alberta</strain>
        <tissue evidence="6">Whole body</tissue>
    </source>
</reference>
<evidence type="ECO:0000256" key="2">
    <source>
        <dbReference type="ARBA" id="ARBA00022771"/>
    </source>
</evidence>
<accession>A0A232F5Y8</accession>
<dbReference type="AlphaFoldDB" id="A0A232F5Y8"/>
<dbReference type="Pfam" id="PF00096">
    <property type="entry name" value="zf-C2H2"/>
    <property type="match status" value="2"/>
</dbReference>
<comment type="caution">
    <text evidence="6">The sequence shown here is derived from an EMBL/GenBank/DDBJ whole genome shotgun (WGS) entry which is preliminary data.</text>
</comment>
<keyword evidence="2 4" id="KW-0863">Zinc-finger</keyword>
<keyword evidence="1" id="KW-0479">Metal-binding</keyword>
<sequence length="93" mass="11029">MYLADPLALHPNHLLAPKYRHTVINPGLQCQQCGKSYSHRHNLLKHINHECGGQRHFICSICQMRFTQKISLQRHLRCKHNIDTKRLKRRNLI</sequence>
<dbReference type="GO" id="GO:0005634">
    <property type="term" value="C:nucleus"/>
    <property type="evidence" value="ECO:0007669"/>
    <property type="project" value="UniProtKB-ARBA"/>
</dbReference>
<dbReference type="PROSITE" id="PS50157">
    <property type="entry name" value="ZINC_FINGER_C2H2_2"/>
    <property type="match status" value="2"/>
</dbReference>
<dbReference type="PROSITE" id="PS00028">
    <property type="entry name" value="ZINC_FINGER_C2H2_1"/>
    <property type="match status" value="1"/>
</dbReference>
<dbReference type="GO" id="GO:0008270">
    <property type="term" value="F:zinc ion binding"/>
    <property type="evidence" value="ECO:0007669"/>
    <property type="project" value="UniProtKB-KW"/>
</dbReference>
<feature type="domain" description="C2H2-type" evidence="5">
    <location>
        <begin position="28"/>
        <end position="56"/>
    </location>
</feature>
<evidence type="ECO:0000313" key="7">
    <source>
        <dbReference type="Proteomes" id="UP000215335"/>
    </source>
</evidence>
<proteinExistence type="predicted"/>
<dbReference type="STRING" id="543379.A0A232F5Y8"/>
<dbReference type="Proteomes" id="UP000215335">
    <property type="component" value="Unassembled WGS sequence"/>
</dbReference>
<evidence type="ECO:0000256" key="4">
    <source>
        <dbReference type="PROSITE-ProRule" id="PRU00042"/>
    </source>
</evidence>